<dbReference type="RefSeq" id="WP_145187187.1">
    <property type="nucleotide sequence ID" value="NZ_CP036290.1"/>
</dbReference>
<keyword evidence="4" id="KW-1185">Reference proteome</keyword>
<protein>
    <submittedName>
        <fullName evidence="3">Uncharacterized protein</fullName>
    </submittedName>
</protein>
<feature type="compositionally biased region" description="Gly residues" evidence="1">
    <location>
        <begin position="395"/>
        <end position="407"/>
    </location>
</feature>
<accession>A0A518D0A3</accession>
<dbReference type="AlphaFoldDB" id="A0A518D0A3"/>
<evidence type="ECO:0000256" key="2">
    <source>
        <dbReference type="SAM" id="SignalP"/>
    </source>
</evidence>
<evidence type="ECO:0000313" key="3">
    <source>
        <dbReference type="EMBL" id="QDU84875.1"/>
    </source>
</evidence>
<dbReference type="EMBL" id="CP036290">
    <property type="protein sequence ID" value="QDU84875.1"/>
    <property type="molecule type" value="Genomic_DNA"/>
</dbReference>
<feature type="region of interest" description="Disordered" evidence="1">
    <location>
        <begin position="366"/>
        <end position="407"/>
    </location>
</feature>
<evidence type="ECO:0000313" key="4">
    <source>
        <dbReference type="Proteomes" id="UP000319342"/>
    </source>
</evidence>
<feature type="chain" id="PRO_5021857845" evidence="2">
    <location>
        <begin position="23"/>
        <end position="407"/>
    </location>
</feature>
<reference evidence="3 4" key="1">
    <citation type="submission" date="2019-02" db="EMBL/GenBank/DDBJ databases">
        <title>Deep-cultivation of Planctomycetes and their phenomic and genomic characterization uncovers novel biology.</title>
        <authorList>
            <person name="Wiegand S."/>
            <person name="Jogler M."/>
            <person name="Boedeker C."/>
            <person name="Pinto D."/>
            <person name="Vollmers J."/>
            <person name="Rivas-Marin E."/>
            <person name="Kohn T."/>
            <person name="Peeters S.H."/>
            <person name="Heuer A."/>
            <person name="Rast P."/>
            <person name="Oberbeckmann S."/>
            <person name="Bunk B."/>
            <person name="Jeske O."/>
            <person name="Meyerdierks A."/>
            <person name="Storesund J.E."/>
            <person name="Kallscheuer N."/>
            <person name="Luecker S."/>
            <person name="Lage O.M."/>
            <person name="Pohl T."/>
            <person name="Merkel B.J."/>
            <person name="Hornburger P."/>
            <person name="Mueller R.-W."/>
            <person name="Bruemmer F."/>
            <person name="Labrenz M."/>
            <person name="Spormann A.M."/>
            <person name="Op den Camp H."/>
            <person name="Overmann J."/>
            <person name="Amann R."/>
            <person name="Jetten M.S.M."/>
            <person name="Mascher T."/>
            <person name="Medema M.H."/>
            <person name="Devos D.P."/>
            <person name="Kaster A.-K."/>
            <person name="Ovreas L."/>
            <person name="Rohde M."/>
            <person name="Galperin M.Y."/>
            <person name="Jogler C."/>
        </authorList>
    </citation>
    <scope>NUCLEOTIDE SEQUENCE [LARGE SCALE GENOMIC DNA]</scope>
    <source>
        <strain evidence="3 4">Pla163</strain>
    </source>
</reference>
<organism evidence="3 4">
    <name type="scientific">Rohdeia mirabilis</name>
    <dbReference type="NCBI Taxonomy" id="2528008"/>
    <lineage>
        <taxon>Bacteria</taxon>
        <taxon>Pseudomonadati</taxon>
        <taxon>Planctomycetota</taxon>
        <taxon>Planctomycetia</taxon>
        <taxon>Planctomycetia incertae sedis</taxon>
        <taxon>Rohdeia</taxon>
    </lineage>
</organism>
<dbReference type="Proteomes" id="UP000319342">
    <property type="component" value="Chromosome"/>
</dbReference>
<feature type="signal peptide" evidence="2">
    <location>
        <begin position="1"/>
        <end position="22"/>
    </location>
</feature>
<dbReference type="OrthoDB" id="10017731at2"/>
<name>A0A518D0A3_9BACT</name>
<sequence precursor="true">MFTSLLLTFLACAHSFDTVAPAAAAVATSTANASFGPHQERAGQPRQQEPDPLAVERGEVALRDILVAAGSRPNLPGTWQEHLLWYDVAGVRYDALEVYRTRVMRPGERWRINHLEPRFLFANGAGRGYLLRELVTTSDVQGQYRPQFRREIGDGDVYWCEVDGVSLRENERAGLNASKVMLGEYFFGLMPHSLTLFSPQIWWLRNERLGERPHEVYRLVLPAPFEAEYGHASAEFDLYLDPRTKRISELRFPDPVAPNVTVIVRYSDWARVEASPEQLELWRTRLAETIGAQSDIIGEDGVEAFTALLDDPEGGLLPTGLVLPSRRSVLDDRGGHDREFLSADFHFEPLPTSALERPWQTGRVWTSPYRSDFFDPDPSGEGGPAGLDARPGGSASRGGNSGGGGRD</sequence>
<proteinExistence type="predicted"/>
<gene>
    <name evidence="3" type="ORF">Pla163_19930</name>
</gene>
<keyword evidence="2" id="KW-0732">Signal</keyword>
<evidence type="ECO:0000256" key="1">
    <source>
        <dbReference type="SAM" id="MobiDB-lite"/>
    </source>
</evidence>